<evidence type="ECO:0000313" key="2">
    <source>
        <dbReference type="EMBL" id="MCH8616208.1"/>
    </source>
</evidence>
<feature type="signal peptide" evidence="1">
    <location>
        <begin position="1"/>
        <end position="21"/>
    </location>
</feature>
<evidence type="ECO:0000256" key="1">
    <source>
        <dbReference type="SAM" id="SignalP"/>
    </source>
</evidence>
<reference evidence="2 3" key="1">
    <citation type="submission" date="2022-03" db="EMBL/GenBank/DDBJ databases">
        <authorList>
            <person name="Jo J.-H."/>
            <person name="Im W.-T."/>
        </authorList>
    </citation>
    <scope>NUCLEOTIDE SEQUENCE [LARGE SCALE GENOMIC DNA]</scope>
    <source>
        <strain evidence="2 3">SM33</strain>
    </source>
</reference>
<organism evidence="2 3">
    <name type="scientific">Sphingomonas telluris</name>
    <dbReference type="NCBI Taxonomy" id="2907998"/>
    <lineage>
        <taxon>Bacteria</taxon>
        <taxon>Pseudomonadati</taxon>
        <taxon>Pseudomonadota</taxon>
        <taxon>Alphaproteobacteria</taxon>
        <taxon>Sphingomonadales</taxon>
        <taxon>Sphingomonadaceae</taxon>
        <taxon>Sphingomonas</taxon>
    </lineage>
</organism>
<sequence>MEKILLLAAIATLASASPALAKPGHGNSAHGNAAYGTGGCPPGLAKKNAACMPPGQYKKLFEVGQRVPSNYNGLIGYGALPYSVRDQYSSVLDPRSRYIYDQGYLYRVDPTTMIVSQILQAVLRP</sequence>
<evidence type="ECO:0000313" key="3">
    <source>
        <dbReference type="Proteomes" id="UP001203058"/>
    </source>
</evidence>
<proteinExistence type="predicted"/>
<protein>
    <recommendedName>
        <fullName evidence="4">DUF1236 domain-containing protein</fullName>
    </recommendedName>
</protein>
<accession>A0ABS9VMM0</accession>
<evidence type="ECO:0008006" key="4">
    <source>
        <dbReference type="Google" id="ProtNLM"/>
    </source>
</evidence>
<feature type="chain" id="PRO_5047449964" description="DUF1236 domain-containing protein" evidence="1">
    <location>
        <begin position="22"/>
        <end position="125"/>
    </location>
</feature>
<name>A0ABS9VMM0_9SPHN</name>
<dbReference type="RefSeq" id="WP_241447018.1">
    <property type="nucleotide sequence ID" value="NZ_JAKZHW010000001.1"/>
</dbReference>
<keyword evidence="1" id="KW-0732">Signal</keyword>
<keyword evidence="3" id="KW-1185">Reference proteome</keyword>
<dbReference type="EMBL" id="JAKZHW010000001">
    <property type="protein sequence ID" value="MCH8616208.1"/>
    <property type="molecule type" value="Genomic_DNA"/>
</dbReference>
<gene>
    <name evidence="2" type="ORF">LZ016_08865</name>
</gene>
<dbReference type="Gene3D" id="3.10.450.160">
    <property type="entry name" value="inner membrane protein cigr"/>
    <property type="match status" value="1"/>
</dbReference>
<comment type="caution">
    <text evidence="2">The sequence shown here is derived from an EMBL/GenBank/DDBJ whole genome shotgun (WGS) entry which is preliminary data.</text>
</comment>
<dbReference type="Proteomes" id="UP001203058">
    <property type="component" value="Unassembled WGS sequence"/>
</dbReference>